<organism evidence="1 2">
    <name type="scientific">Streptomyces aurantiacus</name>
    <dbReference type="NCBI Taxonomy" id="47760"/>
    <lineage>
        <taxon>Bacteria</taxon>
        <taxon>Bacillati</taxon>
        <taxon>Actinomycetota</taxon>
        <taxon>Actinomycetes</taxon>
        <taxon>Kitasatosporales</taxon>
        <taxon>Streptomycetaceae</taxon>
        <taxon>Streptomyces</taxon>
        <taxon>Streptomyces aurantiacus group</taxon>
    </lineage>
</organism>
<evidence type="ECO:0000313" key="2">
    <source>
        <dbReference type="Proteomes" id="UP000516444"/>
    </source>
</evidence>
<sequence length="49" mass="5390">MKGADLLEEGGPQCRTSDGLIVQAVEDFRQQRDRFAQAVVQAHADFATL</sequence>
<accession>A0A7G1NZ30</accession>
<dbReference type="Proteomes" id="UP000516444">
    <property type="component" value="Chromosome"/>
</dbReference>
<name>A0A7G1NZ30_9ACTN</name>
<keyword evidence="2" id="KW-1185">Reference proteome</keyword>
<proteinExistence type="predicted"/>
<dbReference type="RefSeq" id="WP_157871581.1">
    <property type="nucleotide sequence ID" value="NZ_AP023440.1"/>
</dbReference>
<gene>
    <name evidence="1" type="ORF">GCM10017557_16860</name>
</gene>
<protein>
    <submittedName>
        <fullName evidence="1">Uncharacterized protein</fullName>
    </submittedName>
</protein>
<reference evidence="1 2" key="1">
    <citation type="journal article" date="2014" name="Int. J. Syst. Evol. Microbiol.">
        <title>Complete genome sequence of Corynebacterium casei LMG S-19264T (=DSM 44701T), isolated from a smear-ripened cheese.</title>
        <authorList>
            <consortium name="US DOE Joint Genome Institute (JGI-PGF)"/>
            <person name="Walter F."/>
            <person name="Albersmeier A."/>
            <person name="Kalinowski J."/>
            <person name="Ruckert C."/>
        </authorList>
    </citation>
    <scope>NUCLEOTIDE SEQUENCE [LARGE SCALE GENOMIC DNA]</scope>
    <source>
        <strain evidence="1 2">JCM 4677</strain>
    </source>
</reference>
<dbReference type="AlphaFoldDB" id="A0A7G1NZ30"/>
<dbReference type="KEGG" id="sgm:GCM10017557_16860"/>
<evidence type="ECO:0000313" key="1">
    <source>
        <dbReference type="EMBL" id="BCL26827.1"/>
    </source>
</evidence>
<dbReference type="EMBL" id="AP023440">
    <property type="protein sequence ID" value="BCL26827.1"/>
    <property type="molecule type" value="Genomic_DNA"/>
</dbReference>